<gene>
    <name evidence="1" type="ORF">N0B51_05040</name>
</gene>
<organism evidence="1 2">
    <name type="scientific">Tsuneonella litorea</name>
    <dbReference type="NCBI Taxonomy" id="2976475"/>
    <lineage>
        <taxon>Bacteria</taxon>
        <taxon>Pseudomonadati</taxon>
        <taxon>Pseudomonadota</taxon>
        <taxon>Alphaproteobacteria</taxon>
        <taxon>Sphingomonadales</taxon>
        <taxon>Erythrobacteraceae</taxon>
        <taxon>Tsuneonella</taxon>
    </lineage>
</organism>
<proteinExistence type="predicted"/>
<accession>A0A9X2W1S0</accession>
<dbReference type="AlphaFoldDB" id="A0A9X2W1S0"/>
<sequence length="115" mass="12246">MSVDFRPPLRAPLGTAGRLREALCALADGHAVVLRQTERPWASVTFEGARHTFELAFEGCAAVGAGETFVAALADHEFAIPGQLVAEAAVAAVDHRLLPEPRMAVTCELLLLRDA</sequence>
<keyword evidence="2" id="KW-1185">Reference proteome</keyword>
<name>A0A9X2W1S0_9SPHN</name>
<reference evidence="1" key="1">
    <citation type="submission" date="2022-09" db="EMBL/GenBank/DDBJ databases">
        <title>The genome sequence of Tsuneonella sp. YG55.</title>
        <authorList>
            <person name="Liu Y."/>
        </authorList>
    </citation>
    <scope>NUCLEOTIDE SEQUENCE</scope>
    <source>
        <strain evidence="1">YG55</strain>
    </source>
</reference>
<dbReference type="RefSeq" id="WP_259961147.1">
    <property type="nucleotide sequence ID" value="NZ_JAOAMV010000002.1"/>
</dbReference>
<dbReference type="Proteomes" id="UP001142648">
    <property type="component" value="Unassembled WGS sequence"/>
</dbReference>
<protein>
    <submittedName>
        <fullName evidence="1">Uncharacterized protein</fullName>
    </submittedName>
</protein>
<comment type="caution">
    <text evidence="1">The sequence shown here is derived from an EMBL/GenBank/DDBJ whole genome shotgun (WGS) entry which is preliminary data.</text>
</comment>
<dbReference type="EMBL" id="JAOAMV010000002">
    <property type="protein sequence ID" value="MCT2558340.1"/>
    <property type="molecule type" value="Genomic_DNA"/>
</dbReference>
<evidence type="ECO:0000313" key="2">
    <source>
        <dbReference type="Proteomes" id="UP001142648"/>
    </source>
</evidence>
<evidence type="ECO:0000313" key="1">
    <source>
        <dbReference type="EMBL" id="MCT2558340.1"/>
    </source>
</evidence>